<proteinExistence type="inferred from homology"/>
<feature type="transmembrane region" description="Helical" evidence="7">
    <location>
        <begin position="359"/>
        <end position="388"/>
    </location>
</feature>
<feature type="transmembrane region" description="Helical" evidence="7">
    <location>
        <begin position="29"/>
        <end position="49"/>
    </location>
</feature>
<organism evidence="9 10">
    <name type="scientific">Amorphus orientalis</name>
    <dbReference type="NCBI Taxonomy" id="649198"/>
    <lineage>
        <taxon>Bacteria</taxon>
        <taxon>Pseudomonadati</taxon>
        <taxon>Pseudomonadota</taxon>
        <taxon>Alphaproteobacteria</taxon>
        <taxon>Hyphomicrobiales</taxon>
        <taxon>Amorphaceae</taxon>
        <taxon>Amorphus</taxon>
    </lineage>
</organism>
<dbReference type="GO" id="GO:0005886">
    <property type="term" value="C:plasma membrane"/>
    <property type="evidence" value="ECO:0007669"/>
    <property type="project" value="UniProtKB-SubCell"/>
</dbReference>
<evidence type="ECO:0000256" key="7">
    <source>
        <dbReference type="RuleBase" id="RU369079"/>
    </source>
</evidence>
<feature type="transmembrane region" description="Helical" evidence="7">
    <location>
        <begin position="274"/>
        <end position="296"/>
    </location>
</feature>
<feature type="domain" description="TRAP C4-dicarboxylate transport system permease DctM subunit" evidence="8">
    <location>
        <begin position="10"/>
        <end position="420"/>
    </location>
</feature>
<feature type="transmembrane region" description="Helical" evidence="7">
    <location>
        <begin position="316"/>
        <end position="347"/>
    </location>
</feature>
<dbReference type="PANTHER" id="PTHR33362">
    <property type="entry name" value="SIALIC ACID TRAP TRANSPORTER PERMEASE PROTEIN SIAT-RELATED"/>
    <property type="match status" value="1"/>
</dbReference>
<feature type="transmembrane region" description="Helical" evidence="7">
    <location>
        <begin position="218"/>
        <end position="238"/>
    </location>
</feature>
<evidence type="ECO:0000256" key="5">
    <source>
        <dbReference type="ARBA" id="ARBA00022989"/>
    </source>
</evidence>
<feature type="transmembrane region" description="Helical" evidence="7">
    <location>
        <begin position="61"/>
        <end position="79"/>
    </location>
</feature>
<evidence type="ECO:0000256" key="3">
    <source>
        <dbReference type="ARBA" id="ARBA00022519"/>
    </source>
</evidence>
<feature type="transmembrane region" description="Helical" evidence="7">
    <location>
        <begin position="244"/>
        <end position="262"/>
    </location>
</feature>
<keyword evidence="3 7" id="KW-0997">Cell inner membrane</keyword>
<evidence type="ECO:0000256" key="2">
    <source>
        <dbReference type="ARBA" id="ARBA00022475"/>
    </source>
</evidence>
<keyword evidence="4 7" id="KW-0812">Transmembrane</keyword>
<keyword evidence="6 7" id="KW-0472">Membrane</keyword>
<comment type="subcellular location">
    <subcellularLocation>
        <location evidence="1 7">Cell inner membrane</location>
        <topology evidence="1 7">Multi-pass membrane protein</topology>
    </subcellularLocation>
</comment>
<sequence length="429" mass="45103">MSDWITFGGFIALFGMMLIRVPIGIAMGVVGIAGFGLVVGWGPALNLLATSPLRTLTDFNLTLIPFFILMGVLATRSGMSRELFRAANATLGSFKGGLGLATVGACAGFAAICGSSVATAATMTNIALPEMKRAGYPDDAATGVIAAGGTLGILIPPSVVLAVYGYITEQDIGTLFIAGIVPGLLALLMYMATVRIWYGRHLPAGEPFRLSNAIQSLAGVWAVLLLFVAVIVSIYLGVATATEASAVGAVLTAVIGFARGRLNFSSLLDCLVEALRTSVAIYTILIGAILFGYFLAVTQVPQDMTQFLIDLGLGPYGTLLLIMALFLVMGCFLDAMAMIILMVPIVFPVILELGFDPIWFGVIIVMTVELGLITPPVGMNVFIINSIARGVSLVTIFRGVLPFVITDVIRLAILLAIPAIVLYLPSTMR</sequence>
<dbReference type="PIRSF" id="PIRSF006066">
    <property type="entry name" value="HI0050"/>
    <property type="match status" value="1"/>
</dbReference>
<dbReference type="Pfam" id="PF06808">
    <property type="entry name" value="DctM"/>
    <property type="match status" value="1"/>
</dbReference>
<keyword evidence="7" id="KW-0813">Transport</keyword>
<evidence type="ECO:0000313" key="9">
    <source>
        <dbReference type="EMBL" id="MDQ0314700.1"/>
    </source>
</evidence>
<keyword evidence="10" id="KW-1185">Reference proteome</keyword>
<dbReference type="GO" id="GO:0022857">
    <property type="term" value="F:transmembrane transporter activity"/>
    <property type="evidence" value="ECO:0007669"/>
    <property type="project" value="UniProtKB-UniRule"/>
</dbReference>
<feature type="transmembrane region" description="Helical" evidence="7">
    <location>
        <begin position="173"/>
        <end position="198"/>
    </location>
</feature>
<dbReference type="Proteomes" id="UP001229244">
    <property type="component" value="Unassembled WGS sequence"/>
</dbReference>
<comment type="caution">
    <text evidence="9">The sequence shown here is derived from an EMBL/GenBank/DDBJ whole genome shotgun (WGS) entry which is preliminary data.</text>
</comment>
<feature type="transmembrane region" description="Helical" evidence="7">
    <location>
        <begin position="99"/>
        <end position="128"/>
    </location>
</feature>
<evidence type="ECO:0000256" key="1">
    <source>
        <dbReference type="ARBA" id="ARBA00004429"/>
    </source>
</evidence>
<dbReference type="PANTHER" id="PTHR33362:SF5">
    <property type="entry name" value="C4-DICARBOXYLATE TRAP TRANSPORTER LARGE PERMEASE PROTEIN DCTM"/>
    <property type="match status" value="1"/>
</dbReference>
<keyword evidence="2" id="KW-1003">Cell membrane</keyword>
<evidence type="ECO:0000259" key="8">
    <source>
        <dbReference type="Pfam" id="PF06808"/>
    </source>
</evidence>
<comment type="subunit">
    <text evidence="7">The complex comprises the extracytoplasmic solute receptor protein and the two transmembrane proteins.</text>
</comment>
<protein>
    <recommendedName>
        <fullName evidence="7">TRAP transporter large permease protein</fullName>
    </recommendedName>
</protein>
<dbReference type="EMBL" id="JAUSUL010000001">
    <property type="protein sequence ID" value="MDQ0314700.1"/>
    <property type="molecule type" value="Genomic_DNA"/>
</dbReference>
<keyword evidence="5 7" id="KW-1133">Transmembrane helix</keyword>
<dbReference type="InterPro" id="IPR004681">
    <property type="entry name" value="TRAP_DctM"/>
</dbReference>
<evidence type="ECO:0000256" key="6">
    <source>
        <dbReference type="ARBA" id="ARBA00023136"/>
    </source>
</evidence>
<dbReference type="InterPro" id="IPR010656">
    <property type="entry name" value="DctM"/>
</dbReference>
<evidence type="ECO:0000256" key="4">
    <source>
        <dbReference type="ARBA" id="ARBA00022692"/>
    </source>
</evidence>
<reference evidence="9" key="1">
    <citation type="submission" date="2023-07" db="EMBL/GenBank/DDBJ databases">
        <title>Genomic Encyclopedia of Type Strains, Phase IV (KMG-IV): sequencing the most valuable type-strain genomes for metagenomic binning, comparative biology and taxonomic classification.</title>
        <authorList>
            <person name="Goeker M."/>
        </authorList>
    </citation>
    <scope>NUCLEOTIDE SEQUENCE</scope>
    <source>
        <strain evidence="9">DSM 21202</strain>
    </source>
</reference>
<name>A0AAE4AS66_9HYPH</name>
<feature type="transmembrane region" description="Helical" evidence="7">
    <location>
        <begin position="400"/>
        <end position="424"/>
    </location>
</feature>
<evidence type="ECO:0000313" key="10">
    <source>
        <dbReference type="Proteomes" id="UP001229244"/>
    </source>
</evidence>
<accession>A0AAE4AS66</accession>
<comment type="similarity">
    <text evidence="7">Belongs to the TRAP transporter large permease family.</text>
</comment>
<feature type="transmembrane region" description="Helical" evidence="7">
    <location>
        <begin position="5"/>
        <end position="23"/>
    </location>
</feature>
<dbReference type="NCBIfam" id="TIGR00786">
    <property type="entry name" value="dctM"/>
    <property type="match status" value="1"/>
</dbReference>
<dbReference type="AlphaFoldDB" id="A0AAE4AS66"/>
<feature type="transmembrane region" description="Helical" evidence="7">
    <location>
        <begin position="140"/>
        <end position="167"/>
    </location>
</feature>
<gene>
    <name evidence="9" type="ORF">J2S73_001137</name>
</gene>
<dbReference type="RefSeq" id="WP_306884485.1">
    <property type="nucleotide sequence ID" value="NZ_JAUSUL010000001.1"/>
</dbReference>
<comment type="function">
    <text evidence="7">Part of the tripartite ATP-independent periplasmic (TRAP) transport system.</text>
</comment>